<dbReference type="InterPro" id="IPR045075">
    <property type="entry name" value="Syf1-like"/>
</dbReference>
<feature type="region of interest" description="Disordered" evidence="4">
    <location>
        <begin position="69"/>
        <end position="136"/>
    </location>
</feature>
<dbReference type="Pfam" id="PF06424">
    <property type="entry name" value="PRP1_N"/>
    <property type="match status" value="1"/>
</dbReference>
<dbReference type="SUPFAM" id="SSF48452">
    <property type="entry name" value="TPR-like"/>
    <property type="match status" value="3"/>
</dbReference>
<feature type="compositionally biased region" description="Low complexity" evidence="4">
    <location>
        <begin position="1129"/>
        <end position="1138"/>
    </location>
</feature>
<feature type="region of interest" description="Disordered" evidence="4">
    <location>
        <begin position="1129"/>
        <end position="1162"/>
    </location>
</feature>
<dbReference type="GO" id="GO:0046540">
    <property type="term" value="C:U4/U6 x U5 tri-snRNP complex"/>
    <property type="evidence" value="ECO:0007669"/>
    <property type="project" value="TreeGrafter"/>
</dbReference>
<feature type="non-terminal residue" evidence="6">
    <location>
        <position position="1335"/>
    </location>
</feature>
<dbReference type="PANTHER" id="PTHR11246">
    <property type="entry name" value="PRE-MRNA SPLICING FACTOR"/>
    <property type="match status" value="1"/>
</dbReference>
<comment type="subcellular location">
    <subcellularLocation>
        <location evidence="1">Nucleus</location>
    </subcellularLocation>
</comment>
<keyword evidence="2" id="KW-0677">Repeat</keyword>
<dbReference type="EMBL" id="JABANM010004244">
    <property type="protein sequence ID" value="KAF4749558.1"/>
    <property type="molecule type" value="Genomic_DNA"/>
</dbReference>
<protein>
    <submittedName>
        <fullName evidence="6">Pre-mRNA-processing factor 6</fullName>
    </submittedName>
</protein>
<evidence type="ECO:0000256" key="2">
    <source>
        <dbReference type="ARBA" id="ARBA00022737"/>
    </source>
</evidence>
<reference evidence="6 7" key="1">
    <citation type="submission" date="2020-04" db="EMBL/GenBank/DDBJ databases">
        <title>Perkinsus olseni comparative genomics.</title>
        <authorList>
            <person name="Bogema D.R."/>
        </authorList>
    </citation>
    <scope>NUCLEOTIDE SEQUENCE [LARGE SCALE GENOMIC DNA]</scope>
    <source>
        <strain evidence="6">ATCC PRA-205</strain>
    </source>
</reference>
<dbReference type="InterPro" id="IPR003107">
    <property type="entry name" value="HAT"/>
</dbReference>
<dbReference type="SMART" id="SM00386">
    <property type="entry name" value="HAT"/>
    <property type="match status" value="11"/>
</dbReference>
<dbReference type="GO" id="GO:0071013">
    <property type="term" value="C:catalytic step 2 spliceosome"/>
    <property type="evidence" value="ECO:0007669"/>
    <property type="project" value="TreeGrafter"/>
</dbReference>
<evidence type="ECO:0000259" key="5">
    <source>
        <dbReference type="Pfam" id="PF06424"/>
    </source>
</evidence>
<dbReference type="InterPro" id="IPR010491">
    <property type="entry name" value="PRP1_N"/>
</dbReference>
<gene>
    <name evidence="6" type="primary">PRPF6_2</name>
    <name evidence="6" type="ORF">FOZ62_006120</name>
</gene>
<dbReference type="GO" id="GO:0000244">
    <property type="term" value="P:spliceosomal tri-snRNP complex assembly"/>
    <property type="evidence" value="ECO:0007669"/>
    <property type="project" value="TreeGrafter"/>
</dbReference>
<name>A0A7J6TWC9_PEROL</name>
<sequence length="1335" mass="144290">MSLLPGQNPATRQGLTGAAGYPPPPGYTAGKGRGAGGFHVATRAEFAGLPQFPPIAAGTLGSHSRAFQKSKLARDSTAGAGQHSIHGKWGAPPPGYIPGRGRGATGFTGGVSRDDASSSEITPIQDEENQDLGDSNFDEFAGYGGSLFQNTVYDEDDKEADEMYEQVDERLDEKRKKWREERMRDELLKMRDERPTISQQLLPFKRDLAKVSAEEWDAIPEAQEHLKTKKRRRETLAAASDSLLLSARSAGTFGTTDQSGGMSTPMTGMSTPMGFGTGGLSTPIGMGLSTPMGLGLSTPMGLGGGLSTPMGMSTPLGMGGLATPMGVGGLSTPMGMATPMGLSTPMGLATPATGGSGAAGSVNELGQAKAAVLAVQLDKLQDSITGQSVMDPKGYLTDLAAASRIGAAAGVGVDTDVNEVKKARLLFKSVTRSNPHHAAGWIAAARLEEMTGNLGQARELVAKGVQHCPKSEDLWLEAARLEKPENAKAVLAKAVRELPRSTKIWIDAANRETAVDAKRQVLRKALEKAPSSVQLWKMAVSLEKPADAKILLRRATECCPKSEELWLALARLSEYHEAQKVLNQARKNVPTSALIWVTAARLQESSGNTSGIRKIIQRAMDSLRANGVKIDRRQWLQMAEDSENLGYTATTDALVDLTIDTNMDMTDSKACKREWVADADAALSRHRPHTGRALYASATAKFPSKKGLWKRWAQLEARHGTAAQMDQVLAAAVEACPLAPQLWLISAKQKWLRGDVDGARAILQQAAQAVGSTSEDVHLAAAKIEVSNGDIQRARQLLAAARRQAEFSKEPCERIWMQSIQLERESNHTNQALALCKDAIVQYPHFAKLYMIGAHINMESGDVKEAERWASDGLEKCPRSVHLWIVAADVAAKMDKLPLARSILERGRLRNSTITEAAGAVGAAQATLGAAAKQHPHLDELWLQSIQLEETRAQARHMLNRALQQCPRSGLLWAKAVELEPKETRHAKTVDALKHCENDVHAVMAVAKFFWKDKGMIAKARKWYQNATSINSCNGDLWGEFFAFELAEGDGATQVKVARAYARLQHEQQINRGLKWNAIQKRVANWHLTATERMKAFLTEHYPEVLEKLEGNQEVLDALASGASRFKAATTGGSAGAETKAKADGGTAGSETSEEPINDIRNTKMDRPGALLYGGVSDKLPVVHSVEPALMSSTSSSSTVGVKPGASSSESPTKQQQEPGAPPVYLMNMTLNQDHSGLCLATTKDFRTFFLYSQAQSDNFVEFRRRLMAAPVAAAVMLYKTNIRAIVSAAEPTRVLLWDDKTGTAPHALCSRPEVLSVQMRRDVIAVVTEYKARL</sequence>
<feature type="region of interest" description="Disordered" evidence="4">
    <location>
        <begin position="1191"/>
        <end position="1223"/>
    </location>
</feature>
<proteinExistence type="predicted"/>
<feature type="domain" description="PRP1 splicing factor N-terminal" evidence="5">
    <location>
        <begin position="92"/>
        <end position="224"/>
    </location>
</feature>
<feature type="compositionally biased region" description="Polar residues" evidence="4">
    <location>
        <begin position="1206"/>
        <end position="1218"/>
    </location>
</feature>
<evidence type="ECO:0000313" key="6">
    <source>
        <dbReference type="EMBL" id="KAF4749558.1"/>
    </source>
</evidence>
<dbReference type="Pfam" id="PF23240">
    <property type="entry name" value="HAT_PRP39_N"/>
    <property type="match status" value="1"/>
</dbReference>
<evidence type="ECO:0000313" key="7">
    <source>
        <dbReference type="Proteomes" id="UP000574390"/>
    </source>
</evidence>
<feature type="compositionally biased region" description="Gly residues" evidence="4">
    <location>
        <begin position="98"/>
        <end position="109"/>
    </location>
</feature>
<dbReference type="InterPro" id="IPR011990">
    <property type="entry name" value="TPR-like_helical_dom_sf"/>
</dbReference>
<evidence type="ECO:0000256" key="4">
    <source>
        <dbReference type="SAM" id="MobiDB-lite"/>
    </source>
</evidence>
<comment type="caution">
    <text evidence="6">The sequence shown here is derived from an EMBL/GenBank/DDBJ whole genome shotgun (WGS) entry which is preliminary data.</text>
</comment>
<organism evidence="6 7">
    <name type="scientific">Perkinsus olseni</name>
    <name type="common">Perkinsus atlanticus</name>
    <dbReference type="NCBI Taxonomy" id="32597"/>
    <lineage>
        <taxon>Eukaryota</taxon>
        <taxon>Sar</taxon>
        <taxon>Alveolata</taxon>
        <taxon>Perkinsozoa</taxon>
        <taxon>Perkinsea</taxon>
        <taxon>Perkinsida</taxon>
        <taxon>Perkinsidae</taxon>
        <taxon>Perkinsus</taxon>
    </lineage>
</organism>
<dbReference type="PANTHER" id="PTHR11246:SF1">
    <property type="entry name" value="PRE-MRNA-PROCESSING FACTOR 6"/>
    <property type="match status" value="1"/>
</dbReference>
<evidence type="ECO:0000256" key="1">
    <source>
        <dbReference type="ARBA" id="ARBA00004123"/>
    </source>
</evidence>
<dbReference type="Gene3D" id="1.25.40.10">
    <property type="entry name" value="Tetratricopeptide repeat domain"/>
    <property type="match status" value="4"/>
</dbReference>
<keyword evidence="3" id="KW-0539">Nucleus</keyword>
<accession>A0A7J6TWC9</accession>
<dbReference type="Proteomes" id="UP000574390">
    <property type="component" value="Unassembled WGS sequence"/>
</dbReference>
<evidence type="ECO:0000256" key="3">
    <source>
        <dbReference type="ARBA" id="ARBA00023242"/>
    </source>
</evidence>
<feature type="region of interest" description="Disordered" evidence="4">
    <location>
        <begin position="1"/>
        <end position="35"/>
    </location>
</feature>
<dbReference type="Pfam" id="PF13428">
    <property type="entry name" value="TPR_14"/>
    <property type="match status" value="1"/>
</dbReference>